<keyword evidence="3" id="KW-1185">Reference proteome</keyword>
<evidence type="ECO:0000313" key="3">
    <source>
        <dbReference type="Proteomes" id="UP001056384"/>
    </source>
</evidence>
<evidence type="ECO:0000313" key="2">
    <source>
        <dbReference type="EMBL" id="USW57229.1"/>
    </source>
</evidence>
<name>A0A9Q9AXI9_9PEZI</name>
<dbReference type="AlphaFoldDB" id="A0A9Q9AXI9"/>
<protein>
    <submittedName>
        <fullName evidence="2">Uncharacterized protein</fullName>
    </submittedName>
</protein>
<reference evidence="2" key="1">
    <citation type="submission" date="2022-06" db="EMBL/GenBank/DDBJ databases">
        <title>Complete genome sequences of two strains of the flax pathogen Septoria linicola.</title>
        <authorList>
            <person name="Lapalu N."/>
            <person name="Simon A."/>
            <person name="Demenou B."/>
            <person name="Paumier D."/>
            <person name="Guillot M.-P."/>
            <person name="Gout L."/>
            <person name="Valade R."/>
        </authorList>
    </citation>
    <scope>NUCLEOTIDE SEQUENCE</scope>
    <source>
        <strain evidence="2">SE15195</strain>
    </source>
</reference>
<dbReference type="EMBL" id="CP099426">
    <property type="protein sequence ID" value="USW57229.1"/>
    <property type="molecule type" value="Genomic_DNA"/>
</dbReference>
<proteinExistence type="predicted"/>
<feature type="region of interest" description="Disordered" evidence="1">
    <location>
        <begin position="43"/>
        <end position="75"/>
    </location>
</feature>
<accession>A0A9Q9AXI9</accession>
<sequence>MDEAQRETMLGASLAPIAPMVAPTAPQLIVKLPIRLPAMMPDPNSLASTHGSTPMDIDDPVSSEQPINSRSDLHAENGATTAEIKLLLDPPYVVEPDSTTSLWLEGATPELIAAHRKSTLEEFYGYHVFVCQFHTPITKFLRQLDSDYLKRLRPGSVRLTSKLSHMGFVHRGLQDFNERSADGLRPDVAIMPVTLENEANDVWVSWADVDDFDGLRGGWNAGEGTVAKRKPPARKFLDSNDDELYT</sequence>
<evidence type="ECO:0000256" key="1">
    <source>
        <dbReference type="SAM" id="MobiDB-lite"/>
    </source>
</evidence>
<dbReference type="Proteomes" id="UP001056384">
    <property type="component" value="Chromosome 9"/>
</dbReference>
<gene>
    <name evidence="2" type="ORF">Slin15195_G105480</name>
</gene>
<organism evidence="2 3">
    <name type="scientific">Septoria linicola</name>
    <dbReference type="NCBI Taxonomy" id="215465"/>
    <lineage>
        <taxon>Eukaryota</taxon>
        <taxon>Fungi</taxon>
        <taxon>Dikarya</taxon>
        <taxon>Ascomycota</taxon>
        <taxon>Pezizomycotina</taxon>
        <taxon>Dothideomycetes</taxon>
        <taxon>Dothideomycetidae</taxon>
        <taxon>Mycosphaerellales</taxon>
        <taxon>Mycosphaerellaceae</taxon>
        <taxon>Septoria</taxon>
    </lineage>
</organism>